<proteinExistence type="predicted"/>
<dbReference type="InterPro" id="IPR052278">
    <property type="entry name" value="Chordin-like_regulators"/>
</dbReference>
<organism evidence="3 4">
    <name type="scientific">Huso huso</name>
    <name type="common">Beluga</name>
    <name type="synonym">Acipenser huso</name>
    <dbReference type="NCBI Taxonomy" id="61971"/>
    <lineage>
        <taxon>Eukaryota</taxon>
        <taxon>Metazoa</taxon>
        <taxon>Chordata</taxon>
        <taxon>Craniata</taxon>
        <taxon>Vertebrata</taxon>
        <taxon>Euteleostomi</taxon>
        <taxon>Actinopterygii</taxon>
        <taxon>Chondrostei</taxon>
        <taxon>Acipenseriformes</taxon>
        <taxon>Acipenseridae</taxon>
        <taxon>Huso</taxon>
    </lineage>
</organism>
<evidence type="ECO:0000259" key="2">
    <source>
        <dbReference type="PROSITE" id="PS50184"/>
    </source>
</evidence>
<feature type="domain" description="VWFC" evidence="2">
    <location>
        <begin position="210"/>
        <end position="268"/>
    </location>
</feature>
<feature type="compositionally biased region" description="Basic and acidic residues" evidence="1">
    <location>
        <begin position="196"/>
        <end position="206"/>
    </location>
</feature>
<feature type="domain" description="VWFC" evidence="2">
    <location>
        <begin position="276"/>
        <end position="335"/>
    </location>
</feature>
<accession>A0ABR0YKD9</accession>
<feature type="compositionally biased region" description="Low complexity" evidence="1">
    <location>
        <begin position="1"/>
        <end position="11"/>
    </location>
</feature>
<dbReference type="PROSITE" id="PS50184">
    <property type="entry name" value="VWFC_2"/>
    <property type="match status" value="3"/>
</dbReference>
<dbReference type="SMART" id="SM00215">
    <property type="entry name" value="VWC_out"/>
    <property type="match status" value="3"/>
</dbReference>
<evidence type="ECO:0000313" key="3">
    <source>
        <dbReference type="EMBL" id="KAK6472889.1"/>
    </source>
</evidence>
<dbReference type="PANTHER" id="PTHR46526">
    <property type="entry name" value="CHORDIN"/>
    <property type="match status" value="1"/>
</dbReference>
<gene>
    <name evidence="3" type="ORF">HHUSO_G27512</name>
</gene>
<feature type="compositionally biased region" description="Polar residues" evidence="1">
    <location>
        <begin position="12"/>
        <end position="35"/>
    </location>
</feature>
<evidence type="ECO:0000313" key="4">
    <source>
        <dbReference type="Proteomes" id="UP001369086"/>
    </source>
</evidence>
<dbReference type="SMART" id="SM00214">
    <property type="entry name" value="VWC"/>
    <property type="match status" value="3"/>
</dbReference>
<dbReference type="InterPro" id="IPR001007">
    <property type="entry name" value="VWF_dom"/>
</dbReference>
<reference evidence="3 4" key="1">
    <citation type="submission" date="2021-05" db="EMBL/GenBank/DDBJ databases">
        <authorList>
            <person name="Zahm M."/>
            <person name="Klopp C."/>
            <person name="Cabau C."/>
            <person name="Kuhl H."/>
            <person name="Suciu R."/>
            <person name="Ciorpac M."/>
            <person name="Holostenco D."/>
            <person name="Gessner J."/>
            <person name="Wuertz S."/>
            <person name="Hohne C."/>
            <person name="Stock M."/>
            <person name="Gislard M."/>
            <person name="Lluch J."/>
            <person name="Milhes M."/>
            <person name="Lampietro C."/>
            <person name="Lopez Roques C."/>
            <person name="Donnadieu C."/>
            <person name="Du K."/>
            <person name="Schartl M."/>
            <person name="Guiguen Y."/>
        </authorList>
    </citation>
    <scope>NUCLEOTIDE SEQUENCE [LARGE SCALE GENOMIC DNA]</scope>
    <source>
        <strain evidence="3">Hh-F2</strain>
        <tissue evidence="3">Blood</tissue>
    </source>
</reference>
<dbReference type="Proteomes" id="UP001369086">
    <property type="component" value="Unassembled WGS sequence"/>
</dbReference>
<dbReference type="EMBL" id="JAHFZB010000028">
    <property type="protein sequence ID" value="KAK6472889.1"/>
    <property type="molecule type" value="Genomic_DNA"/>
</dbReference>
<keyword evidence="4" id="KW-1185">Reference proteome</keyword>
<dbReference type="Pfam" id="PF00093">
    <property type="entry name" value="VWC"/>
    <property type="match status" value="2"/>
</dbReference>
<dbReference type="SUPFAM" id="SSF57603">
    <property type="entry name" value="FnI-like domain"/>
    <property type="match status" value="3"/>
</dbReference>
<sequence length="416" mass="43500">MATAPTPTSATLLESSSPTGNLRALTTSDPPTTSAQWVTPAFITTDPETPAPSSQATPTALTLATPTLRTVTTPTALTLATPTLRTVTTPTALTLATPTLRTVTTPTALTLATPTLRTVTTPTALTLATPTLRTVTTPTALTLATPTLRTVTTPTSLTLATPITQATPLTVSTPTSIDLRTDGDREAVPGGGGRKAGGESGDRTAEQKPSGCWFEGLVFEEGSVFSPDSSSCLLCSCEAGRLACLRAVCPLHPDLTALDEGQCCPTCPECQLTSDPICRANGMRFRNGTMFRREDCSECTCTAGELVCEPVRCPPLSCSPSLAVTPKGQCCPQCPGPQGCVHRGQLHQQGALWCDGCAVCECEGSEVRCQPNPCPPLQTCLEEQDLIEAERVCCQQRETQHYTGVDVCCPSASPES</sequence>
<protein>
    <submittedName>
        <fullName evidence="3">von Willebrand factor C and EGF domain-containing protein-like isoform X1</fullName>
    </submittedName>
</protein>
<feature type="region of interest" description="Disordered" evidence="1">
    <location>
        <begin position="1"/>
        <end position="35"/>
    </location>
</feature>
<feature type="region of interest" description="Disordered" evidence="1">
    <location>
        <begin position="172"/>
        <end position="208"/>
    </location>
</feature>
<dbReference type="Gene3D" id="6.20.200.20">
    <property type="match status" value="2"/>
</dbReference>
<comment type="caution">
    <text evidence="3">The sequence shown here is derived from an EMBL/GenBank/DDBJ whole genome shotgun (WGS) entry which is preliminary data.</text>
</comment>
<dbReference type="PROSITE" id="PS01208">
    <property type="entry name" value="VWFC_1"/>
    <property type="match status" value="1"/>
</dbReference>
<feature type="domain" description="VWFC" evidence="2">
    <location>
        <begin position="338"/>
        <end position="409"/>
    </location>
</feature>
<name>A0ABR0YKD9_HUSHU</name>
<dbReference type="PANTHER" id="PTHR46526:SF1">
    <property type="entry name" value="CHORDIN"/>
    <property type="match status" value="1"/>
</dbReference>
<evidence type="ECO:0000256" key="1">
    <source>
        <dbReference type="SAM" id="MobiDB-lite"/>
    </source>
</evidence>